<dbReference type="GO" id="GO:0005834">
    <property type="term" value="C:heterotrimeric G-protein complex"/>
    <property type="evidence" value="ECO:0007669"/>
    <property type="project" value="TreeGrafter"/>
</dbReference>
<keyword evidence="3" id="KW-0342">GTP-binding</keyword>
<keyword evidence="5" id="KW-0460">Magnesium</keyword>
<dbReference type="Pfam" id="PF00503">
    <property type="entry name" value="G-alpha"/>
    <property type="match status" value="1"/>
</dbReference>
<dbReference type="Gene3D" id="1.10.400.10">
    <property type="entry name" value="GI Alpha 1, domain 2-like"/>
    <property type="match status" value="1"/>
</dbReference>
<sequence>MPKQHPTGRKFSLPLPSFKSRRGEESDESFMFNSYSSSSSNLQPPHQSNAMFIPIPTKKQNTDSQPSTSPKKNFFSKTPPSSTSPNSLTPNSLTPNSPIPNSNGPLSPRMSTNIDYDDHAVVHVNGKTLPLKKICFLGCCGSGKSTLFRQCEMIFGEACHAKAVASSKLFIQQNLVEVLRVFFEGVLKEQKDKSVAIVDWNVSQKMKTFLKRHSCDKMLGDRIVDPSTWMELLRDEKVRNVLNNLHLYSELNFSISNCIEYYVQEFARLTADSYTPTEEDYVKFVQKTTGVVRKQYKYNDIPFVLLDVGGNRCERKKWPAVLKSCQALCYVISLAEFDESCWEDPKTNRFKESLTTFQELLNGEHIKNKDVFVVFTNVDRFKQKIVQENRLSILRSVMLPASISVDISSDNQVDELIQIIVDRYLEMDLEGQITKHFMINALDRQDAKSQMSEILDSILIKDA</sequence>
<feature type="compositionally biased region" description="Low complexity" evidence="6">
    <location>
        <begin position="29"/>
        <end position="40"/>
    </location>
</feature>
<reference evidence="7 8" key="1">
    <citation type="journal article" date="2018" name="BMC Genomics">
        <title>The genome of Naegleria lovaniensis, the basis for a comparative approach to unravel pathogenicity factors of the human pathogenic amoeba N. fowleri.</title>
        <authorList>
            <person name="Liechti N."/>
            <person name="Schurch N."/>
            <person name="Bruggmann R."/>
            <person name="Wittwer M."/>
        </authorList>
    </citation>
    <scope>NUCLEOTIDE SEQUENCE [LARGE SCALE GENOMIC DNA]</scope>
    <source>
        <strain evidence="7 8">ATCC 30569</strain>
    </source>
</reference>
<dbReference type="GO" id="GO:0005525">
    <property type="term" value="F:GTP binding"/>
    <property type="evidence" value="ECO:0007669"/>
    <property type="project" value="UniProtKB-KW"/>
</dbReference>
<dbReference type="GO" id="GO:0005737">
    <property type="term" value="C:cytoplasm"/>
    <property type="evidence" value="ECO:0007669"/>
    <property type="project" value="TreeGrafter"/>
</dbReference>
<evidence type="ECO:0000256" key="5">
    <source>
        <dbReference type="PIRSR" id="PIRSR601019-2"/>
    </source>
</evidence>
<dbReference type="EMBL" id="PYSW02000024">
    <property type="protein sequence ID" value="KAG2382163.1"/>
    <property type="molecule type" value="Genomic_DNA"/>
</dbReference>
<feature type="compositionally biased region" description="Polar residues" evidence="6">
    <location>
        <begin position="99"/>
        <end position="111"/>
    </location>
</feature>
<dbReference type="SUPFAM" id="SSF52540">
    <property type="entry name" value="P-loop containing nucleoside triphosphate hydrolases"/>
    <property type="match status" value="1"/>
</dbReference>
<dbReference type="GO" id="GO:0046872">
    <property type="term" value="F:metal ion binding"/>
    <property type="evidence" value="ECO:0007669"/>
    <property type="project" value="UniProtKB-KW"/>
</dbReference>
<feature type="binding site" evidence="5">
    <location>
        <position position="145"/>
    </location>
    <ligand>
        <name>Mg(2+)</name>
        <dbReference type="ChEBI" id="CHEBI:18420"/>
    </ligand>
</feature>
<dbReference type="RefSeq" id="XP_044547842.1">
    <property type="nucleotide sequence ID" value="XM_044695107.1"/>
</dbReference>
<evidence type="ECO:0000256" key="1">
    <source>
        <dbReference type="ARBA" id="ARBA00022723"/>
    </source>
</evidence>
<dbReference type="GO" id="GO:0031683">
    <property type="term" value="F:G-protein beta/gamma-subunit complex binding"/>
    <property type="evidence" value="ECO:0007669"/>
    <property type="project" value="InterPro"/>
</dbReference>
<dbReference type="InterPro" id="IPR001019">
    <property type="entry name" value="Gprotein_alpha_su"/>
</dbReference>
<dbReference type="InterPro" id="IPR011025">
    <property type="entry name" value="GproteinA_insert"/>
</dbReference>
<comment type="caution">
    <text evidence="7">The sequence shown here is derived from an EMBL/GenBank/DDBJ whole genome shotgun (WGS) entry which is preliminary data.</text>
</comment>
<dbReference type="SUPFAM" id="SSF47895">
    <property type="entry name" value="Transducin (alpha subunit), insertion domain"/>
    <property type="match status" value="1"/>
</dbReference>
<keyword evidence="1 5" id="KW-0479">Metal-binding</keyword>
<dbReference type="GO" id="GO:0001664">
    <property type="term" value="F:G protein-coupled receptor binding"/>
    <property type="evidence" value="ECO:0007669"/>
    <property type="project" value="TreeGrafter"/>
</dbReference>
<accession>A0AA88GPG0</accession>
<proteinExistence type="predicted"/>
<dbReference type="PRINTS" id="PR00318">
    <property type="entry name" value="GPROTEINA"/>
</dbReference>
<dbReference type="Gene3D" id="3.40.50.300">
    <property type="entry name" value="P-loop containing nucleotide triphosphate hydrolases"/>
    <property type="match status" value="1"/>
</dbReference>
<dbReference type="GO" id="GO:0007188">
    <property type="term" value="P:adenylate cyclase-modulating G protein-coupled receptor signaling pathway"/>
    <property type="evidence" value="ECO:0007669"/>
    <property type="project" value="TreeGrafter"/>
</dbReference>
<organism evidence="7 8">
    <name type="scientific">Naegleria lovaniensis</name>
    <name type="common">Amoeba</name>
    <dbReference type="NCBI Taxonomy" id="51637"/>
    <lineage>
        <taxon>Eukaryota</taxon>
        <taxon>Discoba</taxon>
        <taxon>Heterolobosea</taxon>
        <taxon>Tetramitia</taxon>
        <taxon>Eutetramitia</taxon>
        <taxon>Vahlkampfiidae</taxon>
        <taxon>Naegleria</taxon>
    </lineage>
</organism>
<name>A0AA88GPG0_NAELO</name>
<evidence type="ECO:0000313" key="7">
    <source>
        <dbReference type="EMBL" id="KAG2382163.1"/>
    </source>
</evidence>
<dbReference type="AlphaFoldDB" id="A0AA88GPG0"/>
<dbReference type="PANTHER" id="PTHR10218">
    <property type="entry name" value="GTP-BINDING PROTEIN ALPHA SUBUNIT"/>
    <property type="match status" value="1"/>
</dbReference>
<feature type="binding site" evidence="5">
    <location>
        <position position="288"/>
    </location>
    <ligand>
        <name>Mg(2+)</name>
        <dbReference type="ChEBI" id="CHEBI:18420"/>
    </ligand>
</feature>
<gene>
    <name evidence="7" type="ORF">C9374_005365</name>
</gene>
<dbReference type="PROSITE" id="PS51882">
    <property type="entry name" value="G_ALPHA"/>
    <property type="match status" value="1"/>
</dbReference>
<keyword evidence="2" id="KW-0547">Nucleotide-binding</keyword>
<dbReference type="FunFam" id="3.40.50.300:FF:000692">
    <property type="entry name" value="Guanine nucleotide-binding protein subunit alpha"/>
    <property type="match status" value="1"/>
</dbReference>
<evidence type="ECO:0000256" key="4">
    <source>
        <dbReference type="ARBA" id="ARBA00023224"/>
    </source>
</evidence>
<dbReference type="GO" id="GO:0003924">
    <property type="term" value="F:GTPase activity"/>
    <property type="evidence" value="ECO:0007669"/>
    <property type="project" value="InterPro"/>
</dbReference>
<keyword evidence="4" id="KW-0807">Transducer</keyword>
<dbReference type="GeneID" id="68097820"/>
<evidence type="ECO:0000256" key="2">
    <source>
        <dbReference type="ARBA" id="ARBA00022741"/>
    </source>
</evidence>
<dbReference type="PANTHER" id="PTHR10218:SF302">
    <property type="entry name" value="GUANINE NUCLEOTIDE-BINDING PROTEIN ALPHA-5 SUBUNIT"/>
    <property type="match status" value="1"/>
</dbReference>
<evidence type="ECO:0000256" key="6">
    <source>
        <dbReference type="SAM" id="MobiDB-lite"/>
    </source>
</evidence>
<evidence type="ECO:0000313" key="8">
    <source>
        <dbReference type="Proteomes" id="UP000816034"/>
    </source>
</evidence>
<evidence type="ECO:0000256" key="3">
    <source>
        <dbReference type="ARBA" id="ARBA00023134"/>
    </source>
</evidence>
<dbReference type="InterPro" id="IPR027417">
    <property type="entry name" value="P-loop_NTPase"/>
</dbReference>
<keyword evidence="8" id="KW-1185">Reference proteome</keyword>
<dbReference type="Proteomes" id="UP000816034">
    <property type="component" value="Unassembled WGS sequence"/>
</dbReference>
<dbReference type="SMART" id="SM00275">
    <property type="entry name" value="G_alpha"/>
    <property type="match status" value="1"/>
</dbReference>
<feature type="compositionally biased region" description="Polar residues" evidence="6">
    <location>
        <begin position="58"/>
        <end position="71"/>
    </location>
</feature>
<feature type="compositionally biased region" description="Polar residues" evidence="6">
    <location>
        <begin position="41"/>
        <end position="50"/>
    </location>
</feature>
<protein>
    <submittedName>
        <fullName evidence="7">Uncharacterized protein</fullName>
    </submittedName>
</protein>
<feature type="region of interest" description="Disordered" evidence="6">
    <location>
        <begin position="1"/>
        <end position="111"/>
    </location>
</feature>
<feature type="compositionally biased region" description="Low complexity" evidence="6">
    <location>
        <begin position="78"/>
        <end position="96"/>
    </location>
</feature>